<dbReference type="STRING" id="42156.A0A3P6U1V0"/>
<reference evidence="3 4" key="1">
    <citation type="submission" date="2018-08" db="EMBL/GenBank/DDBJ databases">
        <authorList>
            <person name="Laetsch R D."/>
            <person name="Stevens L."/>
            <person name="Kumar S."/>
            <person name="Blaxter L. M."/>
        </authorList>
    </citation>
    <scope>NUCLEOTIDE SEQUENCE [LARGE SCALE GENOMIC DNA]</scope>
</reference>
<accession>A0A3P6U1V0</accession>
<name>A0A3P6U1V0_LITSI</name>
<dbReference type="Proteomes" id="UP000277928">
    <property type="component" value="Unassembled WGS sequence"/>
</dbReference>
<dbReference type="Pfam" id="PF03099">
    <property type="entry name" value="BPL_LplA_LipB"/>
    <property type="match status" value="1"/>
</dbReference>
<evidence type="ECO:0000256" key="1">
    <source>
        <dbReference type="SAM" id="SignalP"/>
    </source>
</evidence>
<dbReference type="PANTHER" id="PTHR12835:SF5">
    <property type="entry name" value="BIOTIN--PROTEIN LIGASE"/>
    <property type="match status" value="1"/>
</dbReference>
<organism evidence="3 4">
    <name type="scientific">Litomosoides sigmodontis</name>
    <name type="common">Filarial nematode worm</name>
    <dbReference type="NCBI Taxonomy" id="42156"/>
    <lineage>
        <taxon>Eukaryota</taxon>
        <taxon>Metazoa</taxon>
        <taxon>Ecdysozoa</taxon>
        <taxon>Nematoda</taxon>
        <taxon>Chromadorea</taxon>
        <taxon>Rhabditida</taxon>
        <taxon>Spirurina</taxon>
        <taxon>Spiruromorpha</taxon>
        <taxon>Filarioidea</taxon>
        <taxon>Onchocercidae</taxon>
        <taxon>Litomosoides</taxon>
    </lineage>
</organism>
<dbReference type="Gene3D" id="3.30.930.10">
    <property type="entry name" value="Bira Bifunctional Protein, Domain 2"/>
    <property type="match status" value="1"/>
</dbReference>
<dbReference type="EMBL" id="UYRX01000663">
    <property type="protein sequence ID" value="VDK85100.1"/>
    <property type="molecule type" value="Genomic_DNA"/>
</dbReference>
<dbReference type="OMA" id="GMHFNEP"/>
<protein>
    <recommendedName>
        <fullName evidence="2">BPL/LPL catalytic domain-containing protein</fullName>
    </recommendedName>
</protein>
<sequence length="1292" mass="145802">MIFFMWSLVLSAVQFARRQRLTSALSEYFAWNFSHNSVLLCRKIPCFSCFSKNEKGYEKLSGTLDTLRKTSSEPCLPSELIVRPIYRSEEIEFVVQLDATQVDIADWNIFTLPFHGSILRVHFIAFLDKKSDDCNEISNHIGHTDSLNITGAQPNPDSNIICFPCLPSVLVSNLCNKIAHRRGRPWEILYECTLHDFYDIAFAWSQNALFDIGGKAVVKMMKVITLPESFFLQLDDSSSLRRNVSPAFSCKFIIVSSCDKTLMLMCEWGINSPCNSPSSAPLSLLEMLYGREHTCIMDKDDYQDFYRPSASPLFHSNGSALHYSNQLEFLLPSFQLSAHDIPSNGCFEYFAPNSSRSRTCSVSPDRTHAVLSEAAPFYVKYLKEQSKINKWFSSRSKNHQFDQKRRFACVDEQILHSCTSLLSNQKSELQEMDGASSDTLSRISTEIVPKEANNQFFTDAVYGGDFNIPMKFAKDRNDIRKRTVAYEIPDGVGHSSFEHSLIQGETGRMQCQSNEDCFPSAQVNDRSSEVKMEPGQISIRSNQKSVVKKFEGQSVPSSGYTDNTPQNQFSKEIVNSVALKKEESQSSNLFTKDAYKVLSRVVCGNNSSTTSLLSPLPFRNTEEQPKLLGKEMFRIFSGSHLHTTTDGGKIVAKPLMILVFTGNNDDLFNRILTTLSTIIPSDTYTIFHLSYKAFCSHPWIGQGIACLIVADTSHLDDRCWIRLQQYFSNSGKILFLCQNKLLASLSACDNSKKTAKLLKMAFGERQSKKLGKDFEHFLKKTLKTLHKEKKVNQTFHAKDLFGGHKYSVVLSKTEDSALLLYMENAAQHASAVFSDATSEQLLQSGSALIADALSRLSIKITTNLTMPSLTPGYFICEYDRMPWDMDGMHFNEPFGGMPKLLLKQISKHGPLPKVSTELLPVEVRTRAEHLPGFDDEIYFKRLETSRLGKALLYIPVCETTTEIGKGLAFAMPGEPVVIVAQQQTKGKGKLRFGKNVILSKAFSWKIKFLNAVNYLQKLYIAIVIITSICFMVAQVFSGRSGNQWLSPIGCAMFTFNYMLSPGSSLSNNVGIIQHIFCVAIVSGICSLRKELENFPLKIKWPNDLYYGRTCKMGGLIVNATTINDKTVCTIGKFSVWDNFLGFIIDKIPDVLAIHCCHRIVIKQQGRTLWEKSGAGLNLSNSKPTACINDFLPPDLRIRQEDYIANTLNKFQYYVDLYENEGENAFLKHYYRFWLHSREEVTLSDTNEKVVIRGLDHYGFLKVRSRQSGKVMVLHPDGNTFDVMKGLITAKYV</sequence>
<proteinExistence type="predicted"/>
<feature type="chain" id="PRO_5017949506" description="BPL/LPL catalytic domain-containing protein" evidence="1">
    <location>
        <begin position="19"/>
        <end position="1292"/>
    </location>
</feature>
<dbReference type="GO" id="GO:0005737">
    <property type="term" value="C:cytoplasm"/>
    <property type="evidence" value="ECO:0007669"/>
    <property type="project" value="TreeGrafter"/>
</dbReference>
<feature type="domain" description="BPL/LPL catalytic" evidence="2">
    <location>
        <begin position="1038"/>
        <end position="1130"/>
    </location>
</feature>
<keyword evidence="4" id="KW-1185">Reference proteome</keyword>
<evidence type="ECO:0000313" key="3">
    <source>
        <dbReference type="EMBL" id="VDK85100.1"/>
    </source>
</evidence>
<dbReference type="InterPro" id="IPR045864">
    <property type="entry name" value="aa-tRNA-synth_II/BPL/LPL"/>
</dbReference>
<keyword evidence="1" id="KW-0732">Signal</keyword>
<dbReference type="OrthoDB" id="10250105at2759"/>
<evidence type="ECO:0000259" key="2">
    <source>
        <dbReference type="Pfam" id="PF03099"/>
    </source>
</evidence>
<evidence type="ECO:0000313" key="4">
    <source>
        <dbReference type="Proteomes" id="UP000277928"/>
    </source>
</evidence>
<dbReference type="GO" id="GO:0004077">
    <property type="term" value="F:biotin--[biotin carboxyl-carrier protein] ligase activity"/>
    <property type="evidence" value="ECO:0007669"/>
    <property type="project" value="TreeGrafter"/>
</dbReference>
<feature type="signal peptide" evidence="1">
    <location>
        <begin position="1"/>
        <end position="18"/>
    </location>
</feature>
<dbReference type="InterPro" id="IPR004143">
    <property type="entry name" value="BPL_LPL_catalytic"/>
</dbReference>
<dbReference type="SUPFAM" id="SSF55681">
    <property type="entry name" value="Class II aaRS and biotin synthetases"/>
    <property type="match status" value="2"/>
</dbReference>
<gene>
    <name evidence="3" type="ORF">NLS_LOCUS6965</name>
</gene>
<dbReference type="PANTHER" id="PTHR12835">
    <property type="entry name" value="BIOTIN PROTEIN LIGASE"/>
    <property type="match status" value="1"/>
</dbReference>